<name>A0AAV7VT62_PLEWA</name>
<feature type="region of interest" description="Disordered" evidence="1">
    <location>
        <begin position="74"/>
        <end position="99"/>
    </location>
</feature>
<dbReference type="EMBL" id="JANPWB010000003">
    <property type="protein sequence ID" value="KAJ1203860.1"/>
    <property type="molecule type" value="Genomic_DNA"/>
</dbReference>
<comment type="caution">
    <text evidence="2">The sequence shown here is derived from an EMBL/GenBank/DDBJ whole genome shotgun (WGS) entry which is preliminary data.</text>
</comment>
<keyword evidence="3" id="KW-1185">Reference proteome</keyword>
<accession>A0AAV7VT62</accession>
<dbReference type="AlphaFoldDB" id="A0AAV7VT62"/>
<evidence type="ECO:0000313" key="2">
    <source>
        <dbReference type="EMBL" id="KAJ1203860.1"/>
    </source>
</evidence>
<proteinExistence type="predicted"/>
<feature type="region of interest" description="Disordered" evidence="1">
    <location>
        <begin position="1"/>
        <end position="48"/>
    </location>
</feature>
<protein>
    <submittedName>
        <fullName evidence="2">Uncharacterized protein</fullName>
    </submittedName>
</protein>
<dbReference type="Proteomes" id="UP001066276">
    <property type="component" value="Chromosome 2_1"/>
</dbReference>
<sequence>MARVGSPGLRWERQRAGGPPGAQEERGGNQLTPNKKSEGLRAGGVPREVGAFSSTGARFGLPWAGSPWNGGLSPLGMPCGRRRGPGDRAKGPAGAVGPA</sequence>
<evidence type="ECO:0000256" key="1">
    <source>
        <dbReference type="SAM" id="MobiDB-lite"/>
    </source>
</evidence>
<reference evidence="2" key="1">
    <citation type="journal article" date="2022" name="bioRxiv">
        <title>Sequencing and chromosome-scale assembly of the giantPleurodeles waltlgenome.</title>
        <authorList>
            <person name="Brown T."/>
            <person name="Elewa A."/>
            <person name="Iarovenko S."/>
            <person name="Subramanian E."/>
            <person name="Araus A.J."/>
            <person name="Petzold A."/>
            <person name="Susuki M."/>
            <person name="Suzuki K.-i.T."/>
            <person name="Hayashi T."/>
            <person name="Toyoda A."/>
            <person name="Oliveira C."/>
            <person name="Osipova E."/>
            <person name="Leigh N.D."/>
            <person name="Simon A."/>
            <person name="Yun M.H."/>
        </authorList>
    </citation>
    <scope>NUCLEOTIDE SEQUENCE</scope>
    <source>
        <strain evidence="2">20211129_DDA</strain>
        <tissue evidence="2">Liver</tissue>
    </source>
</reference>
<organism evidence="2 3">
    <name type="scientific">Pleurodeles waltl</name>
    <name type="common">Iberian ribbed newt</name>
    <dbReference type="NCBI Taxonomy" id="8319"/>
    <lineage>
        <taxon>Eukaryota</taxon>
        <taxon>Metazoa</taxon>
        <taxon>Chordata</taxon>
        <taxon>Craniata</taxon>
        <taxon>Vertebrata</taxon>
        <taxon>Euteleostomi</taxon>
        <taxon>Amphibia</taxon>
        <taxon>Batrachia</taxon>
        <taxon>Caudata</taxon>
        <taxon>Salamandroidea</taxon>
        <taxon>Salamandridae</taxon>
        <taxon>Pleurodelinae</taxon>
        <taxon>Pleurodeles</taxon>
    </lineage>
</organism>
<gene>
    <name evidence="2" type="ORF">NDU88_007641</name>
</gene>
<evidence type="ECO:0000313" key="3">
    <source>
        <dbReference type="Proteomes" id="UP001066276"/>
    </source>
</evidence>